<dbReference type="EMBL" id="MLFT02000007">
    <property type="protein sequence ID" value="PHT42266.1"/>
    <property type="molecule type" value="Genomic_DNA"/>
</dbReference>
<reference evidence="6 7" key="1">
    <citation type="journal article" date="2017" name="Genome Biol.">
        <title>New reference genome sequences of hot pepper reveal the massive evolution of plant disease-resistance genes by retroduplication.</title>
        <authorList>
            <person name="Kim S."/>
            <person name="Park J."/>
            <person name="Yeom S.I."/>
            <person name="Kim Y.M."/>
            <person name="Seo E."/>
            <person name="Kim K.T."/>
            <person name="Kim M.S."/>
            <person name="Lee J.M."/>
            <person name="Cheong K."/>
            <person name="Shin H.S."/>
            <person name="Kim S.B."/>
            <person name="Han K."/>
            <person name="Lee J."/>
            <person name="Park M."/>
            <person name="Lee H.A."/>
            <person name="Lee H.Y."/>
            <person name="Lee Y."/>
            <person name="Oh S."/>
            <person name="Lee J.H."/>
            <person name="Choi E."/>
            <person name="Choi E."/>
            <person name="Lee S.E."/>
            <person name="Jeon J."/>
            <person name="Kim H."/>
            <person name="Choi G."/>
            <person name="Song H."/>
            <person name="Lee J."/>
            <person name="Lee S.C."/>
            <person name="Kwon J.K."/>
            <person name="Lee H.Y."/>
            <person name="Koo N."/>
            <person name="Hong Y."/>
            <person name="Kim R.W."/>
            <person name="Kang W.H."/>
            <person name="Huh J.H."/>
            <person name="Kang B.C."/>
            <person name="Yang T.J."/>
            <person name="Lee Y.H."/>
            <person name="Bennetzen J.L."/>
            <person name="Choi D."/>
        </authorList>
    </citation>
    <scope>NUCLEOTIDE SEQUENCE [LARGE SCALE GENOMIC DNA]</scope>
    <source>
        <strain evidence="7">cv. PBC81</strain>
    </source>
</reference>
<keyword evidence="4" id="KW-0732">Signal</keyword>
<evidence type="ECO:0000259" key="5">
    <source>
        <dbReference type="Pfam" id="PF00304"/>
    </source>
</evidence>
<gene>
    <name evidence="6" type="ORF">CQW23_16291</name>
</gene>
<name>A0A2G2WAJ4_CAPBA</name>
<evidence type="ECO:0000256" key="2">
    <source>
        <dbReference type="ARBA" id="ARBA00022525"/>
    </source>
</evidence>
<keyword evidence="7" id="KW-1185">Reference proteome</keyword>
<evidence type="ECO:0000256" key="3">
    <source>
        <dbReference type="ARBA" id="ARBA00023157"/>
    </source>
</evidence>
<dbReference type="PANTHER" id="PTHR33147:SF96">
    <property type="entry name" value="KNOTTIN SCORPION TOXIN-LIKE DOMAIN-CONTAINING PROTEIN"/>
    <property type="match status" value="1"/>
</dbReference>
<dbReference type="InterPro" id="IPR003614">
    <property type="entry name" value="Knottins"/>
</dbReference>
<dbReference type="GO" id="GO:0006952">
    <property type="term" value="P:defense response"/>
    <property type="evidence" value="ECO:0007669"/>
    <property type="project" value="TreeGrafter"/>
</dbReference>
<comment type="subcellular location">
    <subcellularLocation>
        <location evidence="1">Secreted</location>
    </subcellularLocation>
</comment>
<proteinExistence type="predicted"/>
<dbReference type="PANTHER" id="PTHR33147">
    <property type="entry name" value="DEFENSIN-LIKE PROTEIN 1"/>
    <property type="match status" value="1"/>
</dbReference>
<comment type="caution">
    <text evidence="6">The sequence shown here is derived from an EMBL/GenBank/DDBJ whole genome shotgun (WGS) entry which is preliminary data.</text>
</comment>
<reference evidence="7" key="2">
    <citation type="journal article" date="2017" name="J. Anim. Genet.">
        <title>Multiple reference genome sequences of hot pepper reveal the massive evolution of plant disease resistance genes by retroduplication.</title>
        <authorList>
            <person name="Kim S."/>
            <person name="Park J."/>
            <person name="Yeom S.-I."/>
            <person name="Kim Y.-M."/>
            <person name="Seo E."/>
            <person name="Kim K.-T."/>
            <person name="Kim M.-S."/>
            <person name="Lee J.M."/>
            <person name="Cheong K."/>
            <person name="Shin H.-S."/>
            <person name="Kim S.-B."/>
            <person name="Han K."/>
            <person name="Lee J."/>
            <person name="Park M."/>
            <person name="Lee H.-A."/>
            <person name="Lee H.-Y."/>
            <person name="Lee Y."/>
            <person name="Oh S."/>
            <person name="Lee J.H."/>
            <person name="Choi E."/>
            <person name="Choi E."/>
            <person name="Lee S.E."/>
            <person name="Jeon J."/>
            <person name="Kim H."/>
            <person name="Choi G."/>
            <person name="Song H."/>
            <person name="Lee J."/>
            <person name="Lee S.-C."/>
            <person name="Kwon J.-K."/>
            <person name="Lee H.-Y."/>
            <person name="Koo N."/>
            <person name="Hong Y."/>
            <person name="Kim R.W."/>
            <person name="Kang W.-H."/>
            <person name="Huh J.H."/>
            <person name="Kang B.-C."/>
            <person name="Yang T.-J."/>
            <person name="Lee Y.-H."/>
            <person name="Bennetzen J.L."/>
            <person name="Choi D."/>
        </authorList>
    </citation>
    <scope>NUCLEOTIDE SEQUENCE [LARGE SCALE GENOMIC DNA]</scope>
    <source>
        <strain evidence="7">cv. PBC81</strain>
    </source>
</reference>
<evidence type="ECO:0000256" key="4">
    <source>
        <dbReference type="SAM" id="SignalP"/>
    </source>
</evidence>
<dbReference type="OrthoDB" id="683455at2759"/>
<dbReference type="SUPFAM" id="SSF57095">
    <property type="entry name" value="Scorpion toxin-like"/>
    <property type="match status" value="1"/>
</dbReference>
<dbReference type="Gene3D" id="3.30.30.10">
    <property type="entry name" value="Knottin, scorpion toxin-like"/>
    <property type="match status" value="1"/>
</dbReference>
<dbReference type="InterPro" id="IPR036574">
    <property type="entry name" value="Scorpion_toxin-like_sf"/>
</dbReference>
<feature type="domain" description="Knottins-like" evidence="5">
    <location>
        <begin position="28"/>
        <end position="74"/>
    </location>
</feature>
<accession>A0A2G2WAJ4</accession>
<sequence>MARSIYFISFLVLAITLFVANGVQGSNICKTTSKYYRGRCTTDSSCRKVCIEKDKFEGGQCTIIKKNCLCNKQCVCHNIPKDARTILVQDAKTLEAELLEEEIFKA</sequence>
<dbReference type="GO" id="GO:0005576">
    <property type="term" value="C:extracellular region"/>
    <property type="evidence" value="ECO:0007669"/>
    <property type="project" value="UniProtKB-SubCell"/>
</dbReference>
<evidence type="ECO:0000256" key="1">
    <source>
        <dbReference type="ARBA" id="ARBA00004613"/>
    </source>
</evidence>
<feature type="chain" id="PRO_5013599117" description="Knottins-like domain-containing protein" evidence="4">
    <location>
        <begin position="26"/>
        <end position="106"/>
    </location>
</feature>
<keyword evidence="2" id="KW-0964">Secreted</keyword>
<dbReference type="Pfam" id="PF00304">
    <property type="entry name" value="Gamma-thionin"/>
    <property type="match status" value="1"/>
</dbReference>
<dbReference type="Proteomes" id="UP000224567">
    <property type="component" value="Unassembled WGS sequence"/>
</dbReference>
<keyword evidence="3" id="KW-1015">Disulfide bond</keyword>
<organism evidence="6 7">
    <name type="scientific">Capsicum baccatum</name>
    <name type="common">Peruvian pepper</name>
    <dbReference type="NCBI Taxonomy" id="33114"/>
    <lineage>
        <taxon>Eukaryota</taxon>
        <taxon>Viridiplantae</taxon>
        <taxon>Streptophyta</taxon>
        <taxon>Embryophyta</taxon>
        <taxon>Tracheophyta</taxon>
        <taxon>Spermatophyta</taxon>
        <taxon>Magnoliopsida</taxon>
        <taxon>eudicotyledons</taxon>
        <taxon>Gunneridae</taxon>
        <taxon>Pentapetalae</taxon>
        <taxon>asterids</taxon>
        <taxon>lamiids</taxon>
        <taxon>Solanales</taxon>
        <taxon>Solanaceae</taxon>
        <taxon>Solanoideae</taxon>
        <taxon>Capsiceae</taxon>
        <taxon>Capsicum</taxon>
    </lineage>
</organism>
<feature type="signal peptide" evidence="4">
    <location>
        <begin position="1"/>
        <end position="25"/>
    </location>
</feature>
<protein>
    <recommendedName>
        <fullName evidence="5">Knottins-like domain-containing protein</fullName>
    </recommendedName>
</protein>
<evidence type="ECO:0000313" key="7">
    <source>
        <dbReference type="Proteomes" id="UP000224567"/>
    </source>
</evidence>
<evidence type="ECO:0000313" key="6">
    <source>
        <dbReference type="EMBL" id="PHT42266.1"/>
    </source>
</evidence>
<dbReference type="AlphaFoldDB" id="A0A2G2WAJ4"/>